<dbReference type="EMBL" id="CP114014">
    <property type="protein sequence ID" value="XAY05066.1"/>
    <property type="molecule type" value="Genomic_DNA"/>
</dbReference>
<dbReference type="RefSeq" id="WP_354701586.1">
    <property type="nucleotide sequence ID" value="NZ_CP114014.1"/>
</dbReference>
<dbReference type="KEGG" id="parq:DSM112329_01908"/>
<gene>
    <name evidence="1" type="ORF">DSM112329_01908</name>
</gene>
<evidence type="ECO:0000313" key="1">
    <source>
        <dbReference type="EMBL" id="XAY05066.1"/>
    </source>
</evidence>
<dbReference type="AlphaFoldDB" id="A0AAU7ATY5"/>
<accession>A0AAU7ATY5</accession>
<name>A0AAU7ATY5_9ACTN</name>
<organism evidence="1">
    <name type="scientific">Paraconexibacter sp. AEG42_29</name>
    <dbReference type="NCBI Taxonomy" id="2997339"/>
    <lineage>
        <taxon>Bacteria</taxon>
        <taxon>Bacillati</taxon>
        <taxon>Actinomycetota</taxon>
        <taxon>Thermoleophilia</taxon>
        <taxon>Solirubrobacterales</taxon>
        <taxon>Paraconexibacteraceae</taxon>
        <taxon>Paraconexibacter</taxon>
    </lineage>
</organism>
<reference evidence="1" key="1">
    <citation type="submission" date="2022-12" db="EMBL/GenBank/DDBJ databases">
        <title>Paraconexibacter alkalitolerans sp. nov. and Baekduia alba sp. nov., isolated from soil and emended description of the genera Paraconexibacter (Chun et al., 2020) and Baekduia (An et al., 2020).</title>
        <authorList>
            <person name="Vieira S."/>
            <person name="Huber K.J."/>
            <person name="Geppert A."/>
            <person name="Wolf J."/>
            <person name="Neumann-Schaal M."/>
            <person name="Muesken M."/>
            <person name="Overmann J."/>
        </authorList>
    </citation>
    <scope>NUCLEOTIDE SEQUENCE</scope>
    <source>
        <strain evidence="1">AEG42_29</strain>
    </source>
</reference>
<protein>
    <submittedName>
        <fullName evidence="1">Uncharacterized protein</fullName>
    </submittedName>
</protein>
<sequence>MTERTFRDFWERRVALTPAAYRALAERQATGKLVPDLTPDR</sequence>
<proteinExistence type="predicted"/>